<dbReference type="InterPro" id="IPR019260">
    <property type="entry name" value="DUF2262"/>
</dbReference>
<comment type="caution">
    <text evidence="2">The sequence shown here is derived from an EMBL/GenBank/DDBJ whole genome shotgun (WGS) entry which is preliminary data.</text>
</comment>
<dbReference type="Proteomes" id="UP001416858">
    <property type="component" value="Unassembled WGS sequence"/>
</dbReference>
<reference evidence="2 3" key="1">
    <citation type="submission" date="2024-02" db="EMBL/GenBank/DDBJ databases">
        <title>Rhodopirellula caenicola NBRC 110016.</title>
        <authorList>
            <person name="Ichikawa N."/>
            <person name="Katano-Makiyama Y."/>
            <person name="Hidaka K."/>
        </authorList>
    </citation>
    <scope>NUCLEOTIDE SEQUENCE [LARGE SCALE GENOMIC DNA]</scope>
    <source>
        <strain evidence="2 3">NBRC 110016</strain>
    </source>
</reference>
<organism evidence="2 3">
    <name type="scientific">Novipirellula caenicola</name>
    <dbReference type="NCBI Taxonomy" id="1536901"/>
    <lineage>
        <taxon>Bacteria</taxon>
        <taxon>Pseudomonadati</taxon>
        <taxon>Planctomycetota</taxon>
        <taxon>Planctomycetia</taxon>
        <taxon>Pirellulales</taxon>
        <taxon>Pirellulaceae</taxon>
        <taxon>Novipirellula</taxon>
    </lineage>
</organism>
<dbReference type="Pfam" id="PF10020">
    <property type="entry name" value="DUF2262"/>
    <property type="match status" value="1"/>
</dbReference>
<evidence type="ECO:0000313" key="2">
    <source>
        <dbReference type="EMBL" id="GAA5504613.1"/>
    </source>
</evidence>
<evidence type="ECO:0000313" key="3">
    <source>
        <dbReference type="Proteomes" id="UP001416858"/>
    </source>
</evidence>
<evidence type="ECO:0000259" key="1">
    <source>
        <dbReference type="Pfam" id="PF10020"/>
    </source>
</evidence>
<accession>A0ABP9VHC5</accession>
<proteinExistence type="predicted"/>
<keyword evidence="3" id="KW-1185">Reference proteome</keyword>
<feature type="domain" description="DUF2262" evidence="1">
    <location>
        <begin position="189"/>
        <end position="323"/>
    </location>
</feature>
<dbReference type="EMBL" id="BAABRO010000001">
    <property type="protein sequence ID" value="GAA5504613.1"/>
    <property type="molecule type" value="Genomic_DNA"/>
</dbReference>
<name>A0ABP9VHC5_9BACT</name>
<protein>
    <recommendedName>
        <fullName evidence="1">DUF2262 domain-containing protein</fullName>
    </recommendedName>
</protein>
<gene>
    <name evidence="2" type="ORF">Rcae01_00052</name>
</gene>
<sequence length="325" mass="36469">MVGDNRLHDSGGFKLGICHASWVMRTAGWLMRYSIPVLALCILCGCSHPEEPIVTSTFKPPRIDRLTEVDSADCEYKQGVVEIEGVVSPSGQGGWSHSDDYDVHCFSFSAWRYPGQPIVSKDLTILRPVAPDADWFSEYPKLSIRRIRVMVATDESRAIFAGKATQMADKEVLVDMAKELAKPVVITTERFGDLTLNRSIDRFEGEVNWNGESIRINFHTDKTQDISAGLEVAGKLFDEQLSWKQKVDDYAVQELLLVKNDVWLDDNESPLTADQFKSRMTLQSISIHPDGEFNFWHDDGDLFWGHSIQISGSLEEGLTQADIPG</sequence>